<dbReference type="OrthoDB" id="947982at2"/>
<feature type="chain" id="PRO_5017742206" description="Outer membrane protein beta-barrel domain-containing protein" evidence="1">
    <location>
        <begin position="22"/>
        <end position="233"/>
    </location>
</feature>
<keyword evidence="1" id="KW-0732">Signal</keyword>
<dbReference type="RefSeq" id="WP_115832047.1">
    <property type="nucleotide sequence ID" value="NZ_QNUL01000013.1"/>
</dbReference>
<evidence type="ECO:0000256" key="1">
    <source>
        <dbReference type="SAM" id="SignalP"/>
    </source>
</evidence>
<organism evidence="2 3">
    <name type="scientific">Dyadobacter luteus</name>
    <dbReference type="NCBI Taxonomy" id="2259619"/>
    <lineage>
        <taxon>Bacteria</taxon>
        <taxon>Pseudomonadati</taxon>
        <taxon>Bacteroidota</taxon>
        <taxon>Cytophagia</taxon>
        <taxon>Cytophagales</taxon>
        <taxon>Spirosomataceae</taxon>
        <taxon>Dyadobacter</taxon>
    </lineage>
</organism>
<protein>
    <recommendedName>
        <fullName evidence="4">Outer membrane protein beta-barrel domain-containing protein</fullName>
    </recommendedName>
</protein>
<reference evidence="2 3" key="1">
    <citation type="submission" date="2018-07" db="EMBL/GenBank/DDBJ databases">
        <title>Dyadobacter roseus sp. nov., isolated from rose rhizosphere soil.</title>
        <authorList>
            <person name="Chen L."/>
        </authorList>
    </citation>
    <scope>NUCLEOTIDE SEQUENCE [LARGE SCALE GENOMIC DNA]</scope>
    <source>
        <strain evidence="2 3">RS19</strain>
    </source>
</reference>
<dbReference type="Proteomes" id="UP000256373">
    <property type="component" value="Unassembled WGS sequence"/>
</dbReference>
<sequence length="233" mass="25703">MKSIARTLLLLGFIVNQPLFAQKYNTAQATLDIGTGFSDKTWAPSILYHEDLPLGQLRWLRAGLGFRAWGYYGNDVNLTSKAGASSASALQYKNVSANGVSVEVGASVTVWRLDIGANVDLLGFAWGPRRNAYYPGIAAPGEGRAYYDKVISTSPVNFNALPLFLDNNNGQSEVYGRIWLSKGIALKVGYQFGQLAYITRSIEGKNVYLDGGERRFSTRYNMPYAALTFKLFR</sequence>
<accession>A0A3D8Y991</accession>
<evidence type="ECO:0008006" key="4">
    <source>
        <dbReference type="Google" id="ProtNLM"/>
    </source>
</evidence>
<dbReference type="AlphaFoldDB" id="A0A3D8Y991"/>
<comment type="caution">
    <text evidence="2">The sequence shown here is derived from an EMBL/GenBank/DDBJ whole genome shotgun (WGS) entry which is preliminary data.</text>
</comment>
<evidence type="ECO:0000313" key="2">
    <source>
        <dbReference type="EMBL" id="REA59943.1"/>
    </source>
</evidence>
<gene>
    <name evidence="2" type="ORF">DSL64_16700</name>
</gene>
<proteinExistence type="predicted"/>
<feature type="signal peptide" evidence="1">
    <location>
        <begin position="1"/>
        <end position="21"/>
    </location>
</feature>
<keyword evidence="3" id="KW-1185">Reference proteome</keyword>
<dbReference type="EMBL" id="QNUL01000013">
    <property type="protein sequence ID" value="REA59943.1"/>
    <property type="molecule type" value="Genomic_DNA"/>
</dbReference>
<name>A0A3D8Y991_9BACT</name>
<evidence type="ECO:0000313" key="3">
    <source>
        <dbReference type="Proteomes" id="UP000256373"/>
    </source>
</evidence>